<gene>
    <name evidence="2" type="ORF">TNCV_2190381</name>
</gene>
<proteinExistence type="predicted"/>
<evidence type="ECO:0008006" key="4">
    <source>
        <dbReference type="Google" id="ProtNLM"/>
    </source>
</evidence>
<dbReference type="InterPro" id="IPR036397">
    <property type="entry name" value="RNaseH_sf"/>
</dbReference>
<feature type="compositionally biased region" description="Pro residues" evidence="1">
    <location>
        <begin position="1"/>
        <end position="10"/>
    </location>
</feature>
<dbReference type="GO" id="GO:0003676">
    <property type="term" value="F:nucleic acid binding"/>
    <property type="evidence" value="ECO:0007669"/>
    <property type="project" value="InterPro"/>
</dbReference>
<keyword evidence="3" id="KW-1185">Reference proteome</keyword>
<organism evidence="2 3">
    <name type="scientific">Trichonephila clavipes</name>
    <name type="common">Golden silk orbweaver</name>
    <name type="synonym">Nephila clavipes</name>
    <dbReference type="NCBI Taxonomy" id="2585209"/>
    <lineage>
        <taxon>Eukaryota</taxon>
        <taxon>Metazoa</taxon>
        <taxon>Ecdysozoa</taxon>
        <taxon>Arthropoda</taxon>
        <taxon>Chelicerata</taxon>
        <taxon>Arachnida</taxon>
        <taxon>Araneae</taxon>
        <taxon>Araneomorphae</taxon>
        <taxon>Entelegynae</taxon>
        <taxon>Araneoidea</taxon>
        <taxon>Nephilidae</taxon>
        <taxon>Trichonephila</taxon>
    </lineage>
</organism>
<evidence type="ECO:0000313" key="2">
    <source>
        <dbReference type="EMBL" id="GFX87761.1"/>
    </source>
</evidence>
<accession>A0A8X6R3K0</accession>
<name>A0A8X6R3K0_TRICX</name>
<dbReference type="Gene3D" id="3.30.420.10">
    <property type="entry name" value="Ribonuclease H-like superfamily/Ribonuclease H"/>
    <property type="match status" value="1"/>
</dbReference>
<dbReference type="Proteomes" id="UP000887159">
    <property type="component" value="Unassembled WGS sequence"/>
</dbReference>
<sequence length="159" mass="18151">MVLMPYPPYSPDLAPSQSPPPWMKKSLKGERFSDVDGVKENMLAVVNSILPQEFQDYFEQWQNLSCRQSFSNISKSVGKYIRRIQENEAKATPTPNWCARHSRLPSVSLRRAYEFFVHLTVSTSLANIGFNFSSDNFTAEAGLYWAARKEMAYMVHSSA</sequence>
<evidence type="ECO:0000256" key="1">
    <source>
        <dbReference type="SAM" id="MobiDB-lite"/>
    </source>
</evidence>
<dbReference type="EMBL" id="BMAU01021039">
    <property type="protein sequence ID" value="GFX87761.1"/>
    <property type="molecule type" value="Genomic_DNA"/>
</dbReference>
<comment type="caution">
    <text evidence="2">The sequence shown here is derived from an EMBL/GenBank/DDBJ whole genome shotgun (WGS) entry which is preliminary data.</text>
</comment>
<dbReference type="AlphaFoldDB" id="A0A8X6R3K0"/>
<evidence type="ECO:0000313" key="3">
    <source>
        <dbReference type="Proteomes" id="UP000887159"/>
    </source>
</evidence>
<reference evidence="2" key="1">
    <citation type="submission" date="2020-08" db="EMBL/GenBank/DDBJ databases">
        <title>Multicomponent nature underlies the extraordinary mechanical properties of spider dragline silk.</title>
        <authorList>
            <person name="Kono N."/>
            <person name="Nakamura H."/>
            <person name="Mori M."/>
            <person name="Yoshida Y."/>
            <person name="Ohtoshi R."/>
            <person name="Malay A.D."/>
            <person name="Moran D.A.P."/>
            <person name="Tomita M."/>
            <person name="Numata K."/>
            <person name="Arakawa K."/>
        </authorList>
    </citation>
    <scope>NUCLEOTIDE SEQUENCE</scope>
</reference>
<feature type="region of interest" description="Disordered" evidence="1">
    <location>
        <begin position="1"/>
        <end position="21"/>
    </location>
</feature>
<protein>
    <recommendedName>
        <fullName evidence="4">Transposase</fullName>
    </recommendedName>
</protein>